<evidence type="ECO:0000313" key="4">
    <source>
        <dbReference type="Proteomes" id="UP001595526"/>
    </source>
</evidence>
<proteinExistence type="predicted"/>
<evidence type="ECO:0000313" key="3">
    <source>
        <dbReference type="EMBL" id="MFC3199049.1"/>
    </source>
</evidence>
<dbReference type="EMBL" id="JBHRTA010000038">
    <property type="protein sequence ID" value="MFC3199049.1"/>
    <property type="molecule type" value="Genomic_DNA"/>
</dbReference>
<keyword evidence="4" id="KW-1185">Reference proteome</keyword>
<accession>A0ABV7JQG9</accession>
<gene>
    <name evidence="3" type="ORF">ACFOET_15600</name>
</gene>
<comment type="caution">
    <text evidence="3">The sequence shown here is derived from an EMBL/GenBank/DDBJ whole genome shotgun (WGS) entry which is preliminary data.</text>
</comment>
<dbReference type="Gene3D" id="1.20.1260.10">
    <property type="match status" value="1"/>
</dbReference>
<name>A0ABV7JQG9_9SPHI</name>
<feature type="signal peptide" evidence="1">
    <location>
        <begin position="1"/>
        <end position="18"/>
    </location>
</feature>
<organism evidence="3 4">
    <name type="scientific">Parapedobacter deserti</name>
    <dbReference type="NCBI Taxonomy" id="1912957"/>
    <lineage>
        <taxon>Bacteria</taxon>
        <taxon>Pseudomonadati</taxon>
        <taxon>Bacteroidota</taxon>
        <taxon>Sphingobacteriia</taxon>
        <taxon>Sphingobacteriales</taxon>
        <taxon>Sphingobacteriaceae</taxon>
        <taxon>Parapedobacter</taxon>
    </lineage>
</organism>
<dbReference type="Pfam" id="PF13628">
    <property type="entry name" value="DUF4142"/>
    <property type="match status" value="1"/>
</dbReference>
<dbReference type="InterPro" id="IPR025419">
    <property type="entry name" value="DUF4142"/>
</dbReference>
<feature type="domain" description="DUF4142" evidence="2">
    <location>
        <begin position="48"/>
        <end position="183"/>
    </location>
</feature>
<dbReference type="InterPro" id="IPR012347">
    <property type="entry name" value="Ferritin-like"/>
</dbReference>
<evidence type="ECO:0000256" key="1">
    <source>
        <dbReference type="SAM" id="SignalP"/>
    </source>
</evidence>
<sequence length="201" mass="22269">MKTFHFFGLMLASAVLMAACDNTGRRTADDSIEQAQDVNDTTAMANSDDADFAVKAADAGLAEVELGKLAMEKAESQRVKDFAKKMVNDHQKANDELMTIATRHNITLPPAISRDQVDKQRKLRERSGAEFDKEYMDAMVDDHDKVVSLFEDAASDAQNADLKAFASKTLPILKKHHEEAKAIRDSISPVDSAMIQRRIMP</sequence>
<dbReference type="PANTHER" id="PTHR38593">
    <property type="entry name" value="BLR2558 PROTEIN"/>
    <property type="match status" value="1"/>
</dbReference>
<reference evidence="4" key="1">
    <citation type="journal article" date="2019" name="Int. J. Syst. Evol. Microbiol.">
        <title>The Global Catalogue of Microorganisms (GCM) 10K type strain sequencing project: providing services to taxonomists for standard genome sequencing and annotation.</title>
        <authorList>
            <consortium name="The Broad Institute Genomics Platform"/>
            <consortium name="The Broad Institute Genome Sequencing Center for Infectious Disease"/>
            <person name="Wu L."/>
            <person name="Ma J."/>
        </authorList>
    </citation>
    <scope>NUCLEOTIDE SEQUENCE [LARGE SCALE GENOMIC DNA]</scope>
    <source>
        <strain evidence="4">KCTC 52416</strain>
    </source>
</reference>
<dbReference type="PANTHER" id="PTHR38593:SF1">
    <property type="entry name" value="BLR2558 PROTEIN"/>
    <property type="match status" value="1"/>
</dbReference>
<protein>
    <submittedName>
        <fullName evidence="3">DUF4142 domain-containing protein</fullName>
    </submittedName>
</protein>
<keyword evidence="1" id="KW-0732">Signal</keyword>
<evidence type="ECO:0000259" key="2">
    <source>
        <dbReference type="Pfam" id="PF13628"/>
    </source>
</evidence>
<dbReference type="Proteomes" id="UP001595526">
    <property type="component" value="Unassembled WGS sequence"/>
</dbReference>
<dbReference type="PROSITE" id="PS51257">
    <property type="entry name" value="PROKAR_LIPOPROTEIN"/>
    <property type="match status" value="1"/>
</dbReference>
<feature type="chain" id="PRO_5045376786" evidence="1">
    <location>
        <begin position="19"/>
        <end position="201"/>
    </location>
</feature>
<dbReference type="RefSeq" id="WP_379024293.1">
    <property type="nucleotide sequence ID" value="NZ_JBHRTA010000038.1"/>
</dbReference>